<dbReference type="KEGG" id="eus:EUTSA_v10028661mg"/>
<evidence type="ECO:0000259" key="9">
    <source>
        <dbReference type="Pfam" id="PF24626"/>
    </source>
</evidence>
<feature type="transmembrane region" description="Helical" evidence="7">
    <location>
        <begin position="407"/>
        <end position="424"/>
    </location>
</feature>
<gene>
    <name evidence="10" type="ORF">EUTSA_v10028661mg</name>
</gene>
<feature type="transmembrane region" description="Helical" evidence="7">
    <location>
        <begin position="239"/>
        <end position="257"/>
    </location>
</feature>
<feature type="transmembrane region" description="Helical" evidence="7">
    <location>
        <begin position="115"/>
        <end position="137"/>
    </location>
</feature>
<evidence type="ECO:0000256" key="4">
    <source>
        <dbReference type="ARBA" id="ARBA00022692"/>
    </source>
</evidence>
<dbReference type="SUPFAM" id="SSF103481">
    <property type="entry name" value="Multidrug resistance efflux transporter EmrE"/>
    <property type="match status" value="1"/>
</dbReference>
<protein>
    <recommendedName>
        <fullName evidence="7">Probable purine permease</fullName>
    </recommendedName>
</protein>
<evidence type="ECO:0000256" key="3">
    <source>
        <dbReference type="ARBA" id="ARBA00022448"/>
    </source>
</evidence>
<comment type="similarity">
    <text evidence="2 7">Belongs to the purine permeases (TC 2.A.7.14) family.</text>
</comment>
<dbReference type="AlphaFoldDB" id="V4N106"/>
<dbReference type="GO" id="GO:0015211">
    <property type="term" value="F:purine nucleoside transmembrane transporter activity"/>
    <property type="evidence" value="ECO:0007669"/>
    <property type="project" value="UniProtKB-UniRule"/>
</dbReference>
<accession>V4N106</accession>
<keyword evidence="3 7" id="KW-0813">Transport</keyword>
<name>V4N106_EUTSA</name>
<keyword evidence="4 7" id="KW-0812">Transmembrane</keyword>
<dbReference type="eggNOG" id="KOG0017">
    <property type="taxonomic scope" value="Eukaryota"/>
</dbReference>
<dbReference type="PANTHER" id="PTHR31376:SF58">
    <property type="entry name" value="PURINE PERMEASE 12-RELATED"/>
    <property type="match status" value="1"/>
</dbReference>
<reference evidence="10 11" key="1">
    <citation type="journal article" date="2013" name="Front. Plant Sci.">
        <title>The Reference Genome of the Halophytic Plant Eutrema salsugineum.</title>
        <authorList>
            <person name="Yang R."/>
            <person name="Jarvis D.E."/>
            <person name="Chen H."/>
            <person name="Beilstein M.A."/>
            <person name="Grimwood J."/>
            <person name="Jenkins J."/>
            <person name="Shu S."/>
            <person name="Prochnik S."/>
            <person name="Xin M."/>
            <person name="Ma C."/>
            <person name="Schmutz J."/>
            <person name="Wing R.A."/>
            <person name="Mitchell-Olds T."/>
            <person name="Schumaker K.S."/>
            <person name="Wang X."/>
        </authorList>
    </citation>
    <scope>NUCLEOTIDE SEQUENCE [LARGE SCALE GENOMIC DNA]</scope>
</reference>
<dbReference type="InterPro" id="IPR056924">
    <property type="entry name" value="SH3_Tf2-1"/>
</dbReference>
<evidence type="ECO:0000256" key="7">
    <source>
        <dbReference type="RuleBase" id="RU368015"/>
    </source>
</evidence>
<evidence type="ECO:0000256" key="5">
    <source>
        <dbReference type="ARBA" id="ARBA00022989"/>
    </source>
</evidence>
<feature type="region of interest" description="Disordered" evidence="8">
    <location>
        <begin position="57"/>
        <end position="81"/>
    </location>
</feature>
<feature type="transmembrane region" description="Helical" evidence="7">
    <location>
        <begin position="309"/>
        <end position="330"/>
    </location>
</feature>
<dbReference type="Gramene" id="ESQ38721">
    <property type="protein sequence ID" value="ESQ38721"/>
    <property type="gene ID" value="EUTSA_v10028661mg"/>
</dbReference>
<sequence>MVWIYLRKDRFPNERKSKLIPRIDGPFKIIKKINDNAYQLDLQVGEDDMINTSLGTEEINGEQGEPEPKSDEDQEQLKPEEAEEANVEELMLIKEEDEGSSQVRPQLMKLKRSQWWLFVFISIFFLISAQAVAVLLGRFYYNEGGNSKWISTLVQTVGFPILYLPLCLLPASHSSSSSCCFKTLFWIYLSLGLAIGLDNLLYSYGLLLLSASAYSLICVTQLVFNAIFSCFINSQKISLLIGISVSLLTISAGMIALDDDSESPSGGSKWSYLIGVWLTLLASLIYSLQLSLMQYSFEEIIKKETFGMVIEMQIYTSLVASIVSVIGLFASGEWKMLTTEMEEFHKGQVMYVLTLVGTAISWQLGSVGAVALIFLVSSLFSNLIGTLSLVVTPLAAILVFHDKLTEGKIVAMLMAFLGVALYMYQNYLDDLKVQSSRETQAH</sequence>
<feature type="domain" description="Tf2-1-like SH3-like" evidence="9">
    <location>
        <begin position="1"/>
        <end position="43"/>
    </location>
</feature>
<evidence type="ECO:0000313" key="11">
    <source>
        <dbReference type="Proteomes" id="UP000030689"/>
    </source>
</evidence>
<comment type="subcellular location">
    <subcellularLocation>
        <location evidence="1 7">Membrane</location>
        <topology evidence="1 7">Multi-pass membrane protein</topology>
    </subcellularLocation>
</comment>
<evidence type="ECO:0000313" key="10">
    <source>
        <dbReference type="EMBL" id="ESQ38721.1"/>
    </source>
</evidence>
<dbReference type="GO" id="GO:0005345">
    <property type="term" value="F:purine nucleobase transmembrane transporter activity"/>
    <property type="evidence" value="ECO:0007669"/>
    <property type="project" value="UniProtKB-UniRule"/>
</dbReference>
<dbReference type="InterPro" id="IPR030182">
    <property type="entry name" value="PUP_plant"/>
</dbReference>
<dbReference type="InterPro" id="IPR037185">
    <property type="entry name" value="EmrE-like"/>
</dbReference>
<dbReference type="STRING" id="72664.V4N106"/>
<feature type="transmembrane region" description="Helical" evidence="7">
    <location>
        <begin position="149"/>
        <end position="171"/>
    </location>
</feature>
<organism evidence="10 11">
    <name type="scientific">Eutrema salsugineum</name>
    <name type="common">Saltwater cress</name>
    <name type="synonym">Sisymbrium salsugineum</name>
    <dbReference type="NCBI Taxonomy" id="72664"/>
    <lineage>
        <taxon>Eukaryota</taxon>
        <taxon>Viridiplantae</taxon>
        <taxon>Streptophyta</taxon>
        <taxon>Embryophyta</taxon>
        <taxon>Tracheophyta</taxon>
        <taxon>Spermatophyta</taxon>
        <taxon>Magnoliopsida</taxon>
        <taxon>eudicotyledons</taxon>
        <taxon>Gunneridae</taxon>
        <taxon>Pentapetalae</taxon>
        <taxon>rosids</taxon>
        <taxon>malvids</taxon>
        <taxon>Brassicales</taxon>
        <taxon>Brassicaceae</taxon>
        <taxon>Eutremeae</taxon>
        <taxon>Eutrema</taxon>
    </lineage>
</organism>
<evidence type="ECO:0000256" key="8">
    <source>
        <dbReference type="SAM" id="MobiDB-lite"/>
    </source>
</evidence>
<feature type="compositionally biased region" description="Basic and acidic residues" evidence="8">
    <location>
        <begin position="66"/>
        <end position="80"/>
    </location>
</feature>
<dbReference type="EMBL" id="KI517537">
    <property type="protein sequence ID" value="ESQ38721.1"/>
    <property type="molecule type" value="Genomic_DNA"/>
</dbReference>
<evidence type="ECO:0000256" key="1">
    <source>
        <dbReference type="ARBA" id="ARBA00004141"/>
    </source>
</evidence>
<feature type="transmembrane region" description="Helical" evidence="7">
    <location>
        <begin position="383"/>
        <end position="401"/>
    </location>
</feature>
<dbReference type="Pfam" id="PF24626">
    <property type="entry name" value="SH3_Tf2-1"/>
    <property type="match status" value="1"/>
</dbReference>
<keyword evidence="6 7" id="KW-0472">Membrane</keyword>
<proteinExistence type="inferred from homology"/>
<keyword evidence="11" id="KW-1185">Reference proteome</keyword>
<feature type="transmembrane region" description="Helical" evidence="7">
    <location>
        <begin position="350"/>
        <end position="376"/>
    </location>
</feature>
<dbReference type="Pfam" id="PF16913">
    <property type="entry name" value="PUNUT"/>
    <property type="match status" value="1"/>
</dbReference>
<feature type="transmembrane region" description="Helical" evidence="7">
    <location>
        <begin position="269"/>
        <end position="288"/>
    </location>
</feature>
<dbReference type="PANTHER" id="PTHR31376">
    <property type="entry name" value="OS09G0467300 PROTEIN-RELATED"/>
    <property type="match status" value="1"/>
</dbReference>
<dbReference type="OMA" id="SLMQYSF"/>
<dbReference type="Proteomes" id="UP000030689">
    <property type="component" value="Unassembled WGS sequence"/>
</dbReference>
<evidence type="ECO:0000256" key="2">
    <source>
        <dbReference type="ARBA" id="ARBA00006213"/>
    </source>
</evidence>
<feature type="transmembrane region" description="Helical" evidence="7">
    <location>
        <begin position="183"/>
        <end position="205"/>
    </location>
</feature>
<keyword evidence="5 7" id="KW-1133">Transmembrane helix</keyword>
<evidence type="ECO:0000256" key="6">
    <source>
        <dbReference type="ARBA" id="ARBA00023136"/>
    </source>
</evidence>
<dbReference type="GO" id="GO:0016020">
    <property type="term" value="C:membrane"/>
    <property type="evidence" value="ECO:0007669"/>
    <property type="project" value="UniProtKB-SubCell"/>
</dbReference>
<feature type="transmembrane region" description="Helical" evidence="7">
    <location>
        <begin position="211"/>
        <end position="232"/>
    </location>
</feature>